<keyword evidence="1" id="KW-0808">Transferase</keyword>
<feature type="region of interest" description="Disordered" evidence="5">
    <location>
        <begin position="1"/>
        <end position="78"/>
    </location>
</feature>
<feature type="compositionally biased region" description="Low complexity" evidence="5">
    <location>
        <begin position="23"/>
        <end position="34"/>
    </location>
</feature>
<proteinExistence type="predicted"/>
<dbReference type="GO" id="GO:0004674">
    <property type="term" value="F:protein serine/threonine kinase activity"/>
    <property type="evidence" value="ECO:0007669"/>
    <property type="project" value="TreeGrafter"/>
</dbReference>
<evidence type="ECO:0000256" key="2">
    <source>
        <dbReference type="ARBA" id="ARBA00022741"/>
    </source>
</evidence>
<evidence type="ECO:0000313" key="7">
    <source>
        <dbReference type="EMBL" id="CAD9469080.1"/>
    </source>
</evidence>
<protein>
    <recommendedName>
        <fullName evidence="6">Protein kinase domain-containing protein</fullName>
    </recommendedName>
</protein>
<evidence type="ECO:0000259" key="6">
    <source>
        <dbReference type="PROSITE" id="PS50011"/>
    </source>
</evidence>
<feature type="compositionally biased region" description="Low complexity" evidence="5">
    <location>
        <begin position="140"/>
        <end position="152"/>
    </location>
</feature>
<feature type="compositionally biased region" description="Polar residues" evidence="5">
    <location>
        <begin position="55"/>
        <end position="66"/>
    </location>
</feature>
<dbReference type="Gene3D" id="1.10.510.10">
    <property type="entry name" value="Transferase(Phosphotransferase) domain 1"/>
    <property type="match status" value="1"/>
</dbReference>
<evidence type="ECO:0000256" key="1">
    <source>
        <dbReference type="ARBA" id="ARBA00022679"/>
    </source>
</evidence>
<accession>A0A7S2E226</accession>
<dbReference type="PROSITE" id="PS50011">
    <property type="entry name" value="PROTEIN_KINASE_DOM"/>
    <property type="match status" value="1"/>
</dbReference>
<keyword evidence="4" id="KW-0067">ATP-binding</keyword>
<dbReference type="PANTHER" id="PTHR44329">
    <property type="entry name" value="SERINE/THREONINE-PROTEIN KINASE TNNI3K-RELATED"/>
    <property type="match status" value="1"/>
</dbReference>
<reference evidence="7" key="1">
    <citation type="submission" date="2021-01" db="EMBL/GenBank/DDBJ databases">
        <authorList>
            <person name="Corre E."/>
            <person name="Pelletier E."/>
            <person name="Niang G."/>
            <person name="Scheremetjew M."/>
            <person name="Finn R."/>
            <person name="Kale V."/>
            <person name="Holt S."/>
            <person name="Cochrane G."/>
            <person name="Meng A."/>
            <person name="Brown T."/>
            <person name="Cohen L."/>
        </authorList>
    </citation>
    <scope>NUCLEOTIDE SEQUENCE</scope>
    <source>
        <strain evidence="7">CCMP826</strain>
    </source>
</reference>
<dbReference type="InterPro" id="IPR001245">
    <property type="entry name" value="Ser-Thr/Tyr_kinase_cat_dom"/>
</dbReference>
<evidence type="ECO:0000256" key="5">
    <source>
        <dbReference type="SAM" id="MobiDB-lite"/>
    </source>
</evidence>
<evidence type="ECO:0000256" key="3">
    <source>
        <dbReference type="ARBA" id="ARBA00022777"/>
    </source>
</evidence>
<name>A0A7S2E226_9STRA</name>
<dbReference type="InterPro" id="IPR051681">
    <property type="entry name" value="Ser/Thr_Kinases-Pseudokinases"/>
</dbReference>
<dbReference type="SUPFAM" id="SSF56112">
    <property type="entry name" value="Protein kinase-like (PK-like)"/>
    <property type="match status" value="1"/>
</dbReference>
<dbReference type="AlphaFoldDB" id="A0A7S2E226"/>
<dbReference type="GO" id="GO:0005524">
    <property type="term" value="F:ATP binding"/>
    <property type="evidence" value="ECO:0007669"/>
    <property type="project" value="UniProtKB-KW"/>
</dbReference>
<feature type="domain" description="Protein kinase" evidence="6">
    <location>
        <begin position="395"/>
        <end position="674"/>
    </location>
</feature>
<gene>
    <name evidence="7" type="ORF">HTAM1171_LOCUS875</name>
</gene>
<keyword evidence="2" id="KW-0547">Nucleotide-binding</keyword>
<organism evidence="7">
    <name type="scientific">Helicotheca tamesis</name>
    <dbReference type="NCBI Taxonomy" id="374047"/>
    <lineage>
        <taxon>Eukaryota</taxon>
        <taxon>Sar</taxon>
        <taxon>Stramenopiles</taxon>
        <taxon>Ochrophyta</taxon>
        <taxon>Bacillariophyta</taxon>
        <taxon>Mediophyceae</taxon>
        <taxon>Lithodesmiophycidae</taxon>
        <taxon>Lithodesmiales</taxon>
        <taxon>Lithodesmiaceae</taxon>
        <taxon>Helicotheca</taxon>
    </lineage>
</organism>
<sequence>MMSAPDRVAINLPGATGIKQHTASPSPASAASPPTSRSDGGDVSGGIPPKEGGDQSATTNDASTAWTIGATDGHAEAKLGAEGTPDHVAKNNKNMIYHQQQPDSKRRLSLPVSGDASSHKSAPSRTPAGQPVDSLSTLSQNQPQQRQHPTPQRYTDDFRSIYEERIFNQPSSAVEAVLAASCEAMGFDIAEVWLRTGAKTHQLTNSHLRPTALEDSVRTALVDVYYGERSSERTHRLSPALCKRAKEAMDVVWVTAHTEHGAEALKCSISDVRTAVAIPVCHEASRTNMTFIFFSIKRAMMKPAAVEFLVHMALAAAVASVNTLAEDFMVDPIPTPSPPPMLQYYHQQEFSQSQHQAPQTSQSEHLYNISQVHKLDRLPPHAVSGASLNLKWGQLNNVEYLTDGGNNWIHTAVLNGRAVVVKTLKPECQDVALAINEIELELDIHSKLDHPFICGLVGAGTTSKGVRFIVLERLDGGTLSQMLGYDNRIRDRRRRFWRKKQFAYVEVLKFARCIADALDYCHRLAIPGAMCLHRDLKPDNIGFAIDGTVKILDFGLARIVKYSDLNSNEVYQMSGQTGSLRYMAPEVAKCLPYNQKADVYSFGIILWELNAYKKPYDGMNKEEFYERVVEGNERPMINKKWPEELVQLMQDCWSSDMDVRPSFRVIVERLDEMLSKEKGGSEKKRTKGRISSLIDRHSTWF</sequence>
<dbReference type="SMART" id="SM00220">
    <property type="entry name" value="S_TKc"/>
    <property type="match status" value="1"/>
</dbReference>
<feature type="region of interest" description="Disordered" evidence="5">
    <location>
        <begin position="98"/>
        <end position="153"/>
    </location>
</feature>
<dbReference type="InterPro" id="IPR000719">
    <property type="entry name" value="Prot_kinase_dom"/>
</dbReference>
<keyword evidence="3" id="KW-0418">Kinase</keyword>
<dbReference type="Pfam" id="PF07714">
    <property type="entry name" value="PK_Tyr_Ser-Thr"/>
    <property type="match status" value="1"/>
</dbReference>
<dbReference type="PANTHER" id="PTHR44329:SF288">
    <property type="entry name" value="MITOGEN-ACTIVATED PROTEIN KINASE KINASE KINASE 20"/>
    <property type="match status" value="1"/>
</dbReference>
<feature type="compositionally biased region" description="Polar residues" evidence="5">
    <location>
        <begin position="115"/>
        <end position="124"/>
    </location>
</feature>
<evidence type="ECO:0000256" key="4">
    <source>
        <dbReference type="ARBA" id="ARBA00022840"/>
    </source>
</evidence>
<dbReference type="EMBL" id="HBGV01001446">
    <property type="protein sequence ID" value="CAD9469080.1"/>
    <property type="molecule type" value="Transcribed_RNA"/>
</dbReference>
<dbReference type="InterPro" id="IPR011009">
    <property type="entry name" value="Kinase-like_dom_sf"/>
</dbReference>